<evidence type="ECO:0000259" key="1">
    <source>
        <dbReference type="Pfam" id="PF14436"/>
    </source>
</evidence>
<protein>
    <submittedName>
        <fullName evidence="2">CdiA family toxin C-terminal domain-containing protein</fullName>
    </submittedName>
</protein>
<keyword evidence="3" id="KW-1185">Reference proteome</keyword>
<sequence length="142" mass="15367">MSFNPNIKSHLSSYDVLTQRKGISGTHNIDVFSQAATQNGAKIVSQTPGAVNGISEIKYQIPAYDRAGNVTGYKSEVFTKTVYDSKVFTDSKILDLGQQAAASGYNSAISQGLREYTAAAGGVKFRVYLDDKVVKNFFPEAN</sequence>
<reference evidence="2 3" key="1">
    <citation type="submission" date="2024-09" db="EMBL/GenBank/DDBJ databases">
        <authorList>
            <person name="Fullem K."/>
        </authorList>
    </citation>
    <scope>NUCLEOTIDE SEQUENCE [LARGE SCALE GENOMIC DNA]</scope>
    <source>
        <strain evidence="3">K1(2024)</strain>
    </source>
</reference>
<comment type="caution">
    <text evidence="2">The sequence shown here is derived from an EMBL/GenBank/DDBJ whole genome shotgun (WGS) entry which is preliminary data.</text>
</comment>
<evidence type="ECO:0000313" key="3">
    <source>
        <dbReference type="Proteomes" id="UP001577047"/>
    </source>
</evidence>
<proteinExistence type="predicted"/>
<dbReference type="Proteomes" id="UP001577047">
    <property type="component" value="Unassembled WGS sequence"/>
</dbReference>
<dbReference type="RefSeq" id="WP_304484538.1">
    <property type="nucleotide sequence ID" value="NZ_JAUQOQ010000009.1"/>
</dbReference>
<dbReference type="EMBL" id="JBHFXX010000009">
    <property type="protein sequence ID" value="MFB3801353.1"/>
    <property type="molecule type" value="Genomic_DNA"/>
</dbReference>
<organism evidence="2 3">
    <name type="scientific">Pseudomonas boreofloridensis</name>
    <dbReference type="NCBI Taxonomy" id="3064348"/>
    <lineage>
        <taxon>Bacteria</taxon>
        <taxon>Pseudomonadati</taxon>
        <taxon>Pseudomonadota</taxon>
        <taxon>Gammaproteobacteria</taxon>
        <taxon>Pseudomonadales</taxon>
        <taxon>Pseudomonadaceae</taxon>
        <taxon>Pseudomonas</taxon>
    </lineage>
</organism>
<name>A0ABV4Z9P0_9PSED</name>
<dbReference type="Pfam" id="PF14436">
    <property type="entry name" value="EndoU_bacteria"/>
    <property type="match status" value="1"/>
</dbReference>
<accession>A0ABV4Z9P0</accession>
<dbReference type="CDD" id="cd20686">
    <property type="entry name" value="CdiA-CT_Ec-like"/>
    <property type="match status" value="1"/>
</dbReference>
<feature type="domain" description="Bacterial EndoU nuclease" evidence="1">
    <location>
        <begin position="19"/>
        <end position="140"/>
    </location>
</feature>
<evidence type="ECO:0000313" key="2">
    <source>
        <dbReference type="EMBL" id="MFB3801353.1"/>
    </source>
</evidence>
<gene>
    <name evidence="2" type="ORF">ACE1YR_13100</name>
</gene>
<dbReference type="InterPro" id="IPR029501">
    <property type="entry name" value="EndoU_bac"/>
</dbReference>